<evidence type="ECO:0000256" key="1">
    <source>
        <dbReference type="ARBA" id="ARBA00022729"/>
    </source>
</evidence>
<evidence type="ECO:0000256" key="3">
    <source>
        <dbReference type="ARBA" id="ARBA00038471"/>
    </source>
</evidence>
<dbReference type="InterPro" id="IPR034088">
    <property type="entry name" value="Pla_a_1-like"/>
</dbReference>
<dbReference type="FunFam" id="1.20.140.40:FF:000002">
    <property type="entry name" value="Putative invertase inhibitor"/>
    <property type="match status" value="1"/>
</dbReference>
<dbReference type="NCBIfam" id="TIGR01614">
    <property type="entry name" value="PME_inhib"/>
    <property type="match status" value="1"/>
</dbReference>
<dbReference type="CDD" id="cd15795">
    <property type="entry name" value="PMEI-Pla_a_1_like"/>
    <property type="match status" value="1"/>
</dbReference>
<dbReference type="GO" id="GO:0005576">
    <property type="term" value="C:extracellular region"/>
    <property type="evidence" value="ECO:0007669"/>
    <property type="project" value="UniProtKB-ARBA"/>
</dbReference>
<accession>A0AAW1WVW8</accession>
<dbReference type="SMART" id="SM00856">
    <property type="entry name" value="PMEI"/>
    <property type="match status" value="1"/>
</dbReference>
<feature type="signal peptide" evidence="4">
    <location>
        <begin position="1"/>
        <end position="18"/>
    </location>
</feature>
<name>A0AAW1WVW8_RUBAR</name>
<dbReference type="PANTHER" id="PTHR35357">
    <property type="entry name" value="OS02G0537100 PROTEIN"/>
    <property type="match status" value="1"/>
</dbReference>
<dbReference type="PANTHER" id="PTHR35357:SF17">
    <property type="entry name" value="PECTINESTERASE INHIBITOR 12"/>
    <property type="match status" value="1"/>
</dbReference>
<comment type="caution">
    <text evidence="6">The sequence shown here is derived from an EMBL/GenBank/DDBJ whole genome shotgun (WGS) entry which is preliminary data.</text>
</comment>
<feature type="domain" description="Pectinesterase inhibitor" evidence="5">
    <location>
        <begin position="18"/>
        <end position="170"/>
    </location>
</feature>
<comment type="similarity">
    <text evidence="3">Belongs to the PMEI family.</text>
</comment>
<dbReference type="AlphaFoldDB" id="A0AAW1WVW8"/>
<dbReference type="Pfam" id="PF04043">
    <property type="entry name" value="PMEI"/>
    <property type="match status" value="1"/>
</dbReference>
<proteinExistence type="inferred from homology"/>
<dbReference type="SUPFAM" id="SSF101148">
    <property type="entry name" value="Plant invertase/pectin methylesterase inhibitor"/>
    <property type="match status" value="1"/>
</dbReference>
<dbReference type="InterPro" id="IPR006501">
    <property type="entry name" value="Pectinesterase_inhib_dom"/>
</dbReference>
<dbReference type="GO" id="GO:0004857">
    <property type="term" value="F:enzyme inhibitor activity"/>
    <property type="evidence" value="ECO:0007669"/>
    <property type="project" value="InterPro"/>
</dbReference>
<evidence type="ECO:0000256" key="2">
    <source>
        <dbReference type="ARBA" id="ARBA00023157"/>
    </source>
</evidence>
<keyword evidence="2" id="KW-1015">Disulfide bond</keyword>
<protein>
    <recommendedName>
        <fullName evidence="5">Pectinesterase inhibitor domain-containing protein</fullName>
    </recommendedName>
</protein>
<keyword evidence="1 4" id="KW-0732">Signal</keyword>
<feature type="chain" id="PRO_5043878541" description="Pectinesterase inhibitor domain-containing protein" evidence="4">
    <location>
        <begin position="19"/>
        <end position="177"/>
    </location>
</feature>
<dbReference type="Gene3D" id="1.20.140.40">
    <property type="entry name" value="Invertase/pectin methylesterase inhibitor family protein"/>
    <property type="match status" value="1"/>
</dbReference>
<reference evidence="6 7" key="1">
    <citation type="journal article" date="2023" name="G3 (Bethesda)">
        <title>A chromosome-length genome assembly and annotation of blackberry (Rubus argutus, cv. 'Hillquist').</title>
        <authorList>
            <person name="Bruna T."/>
            <person name="Aryal R."/>
            <person name="Dudchenko O."/>
            <person name="Sargent D.J."/>
            <person name="Mead D."/>
            <person name="Buti M."/>
            <person name="Cavallini A."/>
            <person name="Hytonen T."/>
            <person name="Andres J."/>
            <person name="Pham M."/>
            <person name="Weisz D."/>
            <person name="Mascagni F."/>
            <person name="Usai G."/>
            <person name="Natali L."/>
            <person name="Bassil N."/>
            <person name="Fernandez G.E."/>
            <person name="Lomsadze A."/>
            <person name="Armour M."/>
            <person name="Olukolu B."/>
            <person name="Poorten T."/>
            <person name="Britton C."/>
            <person name="Davik J."/>
            <person name="Ashrafi H."/>
            <person name="Aiden E.L."/>
            <person name="Borodovsky M."/>
            <person name="Worthington M."/>
        </authorList>
    </citation>
    <scope>NUCLEOTIDE SEQUENCE [LARGE SCALE GENOMIC DNA]</scope>
    <source>
        <strain evidence="6">PI 553951</strain>
    </source>
</reference>
<evidence type="ECO:0000256" key="4">
    <source>
        <dbReference type="SAM" id="SignalP"/>
    </source>
</evidence>
<evidence type="ECO:0000259" key="5">
    <source>
        <dbReference type="SMART" id="SM00856"/>
    </source>
</evidence>
<keyword evidence="7" id="KW-1185">Reference proteome</keyword>
<dbReference type="EMBL" id="JBEDUW010000005">
    <property type="protein sequence ID" value="KAK9927823.1"/>
    <property type="molecule type" value="Genomic_DNA"/>
</dbReference>
<sequence length="177" mass="19612">MRWLFFITFLMLFHSTMGSEDLIQLSCKKAAAGDPNLSFNFCVSSLEASPRSHGADLEQLVAITLNLTISNATSINSTISRLLVDKRFDKYAKECLQDCLELYSDSVPTLQEAIGAFQAKDYDKANIEVSSAMDASTTCEDGFKEKRGEVYPLKKENHNFCQLNAISLAFINTLSGT</sequence>
<gene>
    <name evidence="6" type="ORF">M0R45_024989</name>
</gene>
<evidence type="ECO:0000313" key="6">
    <source>
        <dbReference type="EMBL" id="KAK9927823.1"/>
    </source>
</evidence>
<evidence type="ECO:0000313" key="7">
    <source>
        <dbReference type="Proteomes" id="UP001457282"/>
    </source>
</evidence>
<organism evidence="6 7">
    <name type="scientific">Rubus argutus</name>
    <name type="common">Southern blackberry</name>
    <dbReference type="NCBI Taxonomy" id="59490"/>
    <lineage>
        <taxon>Eukaryota</taxon>
        <taxon>Viridiplantae</taxon>
        <taxon>Streptophyta</taxon>
        <taxon>Embryophyta</taxon>
        <taxon>Tracheophyta</taxon>
        <taxon>Spermatophyta</taxon>
        <taxon>Magnoliopsida</taxon>
        <taxon>eudicotyledons</taxon>
        <taxon>Gunneridae</taxon>
        <taxon>Pentapetalae</taxon>
        <taxon>rosids</taxon>
        <taxon>fabids</taxon>
        <taxon>Rosales</taxon>
        <taxon>Rosaceae</taxon>
        <taxon>Rosoideae</taxon>
        <taxon>Rosoideae incertae sedis</taxon>
        <taxon>Rubus</taxon>
    </lineage>
</organism>
<dbReference type="InterPro" id="IPR035513">
    <property type="entry name" value="Invertase/methylesterase_inhib"/>
</dbReference>
<dbReference type="Proteomes" id="UP001457282">
    <property type="component" value="Unassembled WGS sequence"/>
</dbReference>